<dbReference type="InterPro" id="IPR029063">
    <property type="entry name" value="SAM-dependent_MTases_sf"/>
</dbReference>
<dbReference type="InterPro" id="IPR041698">
    <property type="entry name" value="Methyltransf_25"/>
</dbReference>
<dbReference type="EMBL" id="MOEC01000008">
    <property type="protein sequence ID" value="OIS93605.1"/>
    <property type="molecule type" value="Genomic_DNA"/>
</dbReference>
<feature type="domain" description="Methyltransferase" evidence="1">
    <location>
        <begin position="24"/>
        <end position="126"/>
    </location>
</feature>
<dbReference type="Proteomes" id="UP000182985">
    <property type="component" value="Unassembled WGS sequence"/>
</dbReference>
<dbReference type="GO" id="GO:0032259">
    <property type="term" value="P:methylation"/>
    <property type="evidence" value="ECO:0007669"/>
    <property type="project" value="UniProtKB-KW"/>
</dbReference>
<name>A0A1J6HKU1_9HYPH</name>
<organism evidence="2 3">
    <name type="scientific">Brucella cytisi</name>
    <dbReference type="NCBI Taxonomy" id="407152"/>
    <lineage>
        <taxon>Bacteria</taxon>
        <taxon>Pseudomonadati</taxon>
        <taxon>Pseudomonadota</taxon>
        <taxon>Alphaproteobacteria</taxon>
        <taxon>Hyphomicrobiales</taxon>
        <taxon>Brucellaceae</taxon>
        <taxon>Brucella/Ochrobactrum group</taxon>
        <taxon>Brucella</taxon>
    </lineage>
</organism>
<comment type="caution">
    <text evidence="2">The sequence shown here is derived from an EMBL/GenBank/DDBJ whole genome shotgun (WGS) entry which is preliminary data.</text>
</comment>
<dbReference type="SUPFAM" id="SSF53335">
    <property type="entry name" value="S-adenosyl-L-methionine-dependent methyltransferases"/>
    <property type="match status" value="1"/>
</dbReference>
<dbReference type="RefSeq" id="WP_071631588.1">
    <property type="nucleotide sequence ID" value="NZ_MOEC01000008.1"/>
</dbReference>
<evidence type="ECO:0000313" key="3">
    <source>
        <dbReference type="Proteomes" id="UP000182985"/>
    </source>
</evidence>
<dbReference type="Gene3D" id="3.40.50.150">
    <property type="entry name" value="Vaccinia Virus protein VP39"/>
    <property type="match status" value="1"/>
</dbReference>
<accession>A0A1J6HKU1</accession>
<evidence type="ECO:0000313" key="2">
    <source>
        <dbReference type="EMBL" id="OIS93605.1"/>
    </source>
</evidence>
<dbReference type="GO" id="GO:0008168">
    <property type="term" value="F:methyltransferase activity"/>
    <property type="evidence" value="ECO:0007669"/>
    <property type="project" value="UniProtKB-KW"/>
</dbReference>
<keyword evidence="2" id="KW-0808">Transferase</keyword>
<protein>
    <submittedName>
        <fullName evidence="2">SAM-dependent methyltransferase</fullName>
    </submittedName>
</protein>
<dbReference type="OrthoDB" id="4571118at2"/>
<evidence type="ECO:0000259" key="1">
    <source>
        <dbReference type="Pfam" id="PF13649"/>
    </source>
</evidence>
<dbReference type="AlphaFoldDB" id="A0A1J6HKU1"/>
<proteinExistence type="predicted"/>
<keyword evidence="2" id="KW-0489">Methyltransferase</keyword>
<sequence>MGRKPSSRIADYVAALPLRPGLRILEVGCGPGAAAREVLSRIGSGTVVAIDRSSKAIRMIEQMAKTDIEKGRLVVHNVAIENYHLKSGEEPFDLAFAMRVGALDGRHPEIEKLAMMRLKAVLKPDGFLFIDDRKPIRGDDIDVSTEFSL</sequence>
<dbReference type="Pfam" id="PF13649">
    <property type="entry name" value="Methyltransf_25"/>
    <property type="match status" value="1"/>
</dbReference>
<dbReference type="CDD" id="cd02440">
    <property type="entry name" value="AdoMet_MTases"/>
    <property type="match status" value="1"/>
</dbReference>
<gene>
    <name evidence="2" type="ORF">BLA27_09820</name>
</gene>
<keyword evidence="3" id="KW-1185">Reference proteome</keyword>
<reference evidence="2 3" key="1">
    <citation type="submission" date="2016-10" db="EMBL/GenBank/DDBJ databases">
        <title>The Draft Genome Sequence of the Potato Rhizosphere Bacteria Ochrobactrum sp. IPA7.2.</title>
        <authorList>
            <person name="Gogoleva N.E."/>
            <person name="Khlopko Y.A."/>
            <person name="Burygin G.L."/>
            <person name="Plotnikov A.O."/>
        </authorList>
    </citation>
    <scope>NUCLEOTIDE SEQUENCE [LARGE SCALE GENOMIC DNA]</scope>
    <source>
        <strain evidence="2 3">IPA7.2</strain>
    </source>
</reference>